<evidence type="ECO:0000313" key="5">
    <source>
        <dbReference type="EMBL" id="RJO62324.1"/>
    </source>
</evidence>
<protein>
    <recommendedName>
        <fullName evidence="4">4Fe-4S ferredoxin-type domain-containing protein</fullName>
    </recommendedName>
</protein>
<dbReference type="InterPro" id="IPR017900">
    <property type="entry name" value="4Fe4S_Fe_S_CS"/>
</dbReference>
<name>A0A419DGU1_9BACT</name>
<evidence type="ECO:0000256" key="3">
    <source>
        <dbReference type="ARBA" id="ARBA00023014"/>
    </source>
</evidence>
<feature type="domain" description="4Fe-4S ferredoxin-type" evidence="4">
    <location>
        <begin position="123"/>
        <end position="155"/>
    </location>
</feature>
<dbReference type="SUPFAM" id="SSF46548">
    <property type="entry name" value="alpha-helical ferredoxin"/>
    <property type="match status" value="1"/>
</dbReference>
<dbReference type="PANTHER" id="PTHR40447">
    <property type="entry name" value="ANAEROBIC SULFITE REDUCTASE SUBUNIT A"/>
    <property type="match status" value="1"/>
</dbReference>
<dbReference type="PROSITE" id="PS00198">
    <property type="entry name" value="4FE4S_FER_1"/>
    <property type="match status" value="2"/>
</dbReference>
<evidence type="ECO:0000256" key="2">
    <source>
        <dbReference type="ARBA" id="ARBA00023004"/>
    </source>
</evidence>
<dbReference type="Pfam" id="PF17179">
    <property type="entry name" value="Fer4_22"/>
    <property type="match status" value="1"/>
</dbReference>
<dbReference type="GO" id="GO:0051536">
    <property type="term" value="F:iron-sulfur cluster binding"/>
    <property type="evidence" value="ECO:0007669"/>
    <property type="project" value="UniProtKB-KW"/>
</dbReference>
<dbReference type="AlphaFoldDB" id="A0A419DGU1"/>
<proteinExistence type="predicted"/>
<accession>A0A419DGU1</accession>
<dbReference type="PROSITE" id="PS51379">
    <property type="entry name" value="4FE4S_FER_2"/>
    <property type="match status" value="1"/>
</dbReference>
<sequence>MEPVPKRIIFGLNIFDLLGISYLDKEFSSPIADEKYRENRQNTLIFSIDTMDPPKGVFYDIHFKKIKDDEYEAIPGSQEGRKIVSGNKNLFIRKKRRSKKEFHPKNSPVHHPEISEIVEKSKNDPIWDKLAQICFGCGICTYVCPVCYCFETEDEVKIEGMLKCAGCRKRRWDSCMLPDFASISSHDFRPELKDRIYNWYHHKFVRTPKEHGFIGCVDCDRCIIYCPARINFHETLTYLIKKYG</sequence>
<dbReference type="GO" id="GO:0046872">
    <property type="term" value="F:metal ion binding"/>
    <property type="evidence" value="ECO:0007669"/>
    <property type="project" value="UniProtKB-KW"/>
</dbReference>
<dbReference type="InterPro" id="IPR017896">
    <property type="entry name" value="4Fe4S_Fe-S-bd"/>
</dbReference>
<dbReference type="EMBL" id="QZJW01000002">
    <property type="protein sequence ID" value="RJO62324.1"/>
    <property type="molecule type" value="Genomic_DNA"/>
</dbReference>
<evidence type="ECO:0000259" key="4">
    <source>
        <dbReference type="PROSITE" id="PS51379"/>
    </source>
</evidence>
<evidence type="ECO:0000256" key="1">
    <source>
        <dbReference type="ARBA" id="ARBA00022723"/>
    </source>
</evidence>
<keyword evidence="2" id="KW-0408">Iron</keyword>
<dbReference type="PANTHER" id="PTHR40447:SF1">
    <property type="entry name" value="ANAEROBIC SULFITE REDUCTASE SUBUNIT A"/>
    <property type="match status" value="1"/>
</dbReference>
<keyword evidence="3" id="KW-0411">Iron-sulfur</keyword>
<keyword evidence="1" id="KW-0479">Metal-binding</keyword>
<organism evidence="5 6">
    <name type="scientific">candidate division WS5 bacterium</name>
    <dbReference type="NCBI Taxonomy" id="2093353"/>
    <lineage>
        <taxon>Bacteria</taxon>
        <taxon>candidate division WS5</taxon>
    </lineage>
</organism>
<dbReference type="Proteomes" id="UP000285655">
    <property type="component" value="Unassembled WGS sequence"/>
</dbReference>
<evidence type="ECO:0000313" key="6">
    <source>
        <dbReference type="Proteomes" id="UP000285655"/>
    </source>
</evidence>
<reference evidence="5 6" key="1">
    <citation type="journal article" date="2017" name="ISME J.">
        <title>Energy and carbon metabolisms in a deep terrestrial subsurface fluid microbial community.</title>
        <authorList>
            <person name="Momper L."/>
            <person name="Jungbluth S.P."/>
            <person name="Lee M.D."/>
            <person name="Amend J.P."/>
        </authorList>
    </citation>
    <scope>NUCLEOTIDE SEQUENCE [LARGE SCALE GENOMIC DNA]</scope>
    <source>
        <strain evidence="5">SURF_29</strain>
    </source>
</reference>
<comment type="caution">
    <text evidence="5">The sequence shown here is derived from an EMBL/GenBank/DDBJ whole genome shotgun (WGS) entry which is preliminary data.</text>
</comment>
<gene>
    <name evidence="5" type="ORF">C4544_00580</name>
</gene>